<dbReference type="EMBL" id="CM007899">
    <property type="protein sequence ID" value="OTG09640.1"/>
    <property type="molecule type" value="Genomic_DNA"/>
</dbReference>
<sequence>MFSMDSTPYPPLRILKPTMATAAHPPNPPWPPLHILQTLDLIPEYSRLLLWTRAYGSKNVIFVSVAPDLGLWFKE</sequence>
<evidence type="ECO:0000313" key="3">
    <source>
        <dbReference type="Proteomes" id="UP000215914"/>
    </source>
</evidence>
<keyword evidence="3" id="KW-1185">Reference proteome</keyword>
<organism evidence="2 3">
    <name type="scientific">Helianthus annuus</name>
    <name type="common">Common sunflower</name>
    <dbReference type="NCBI Taxonomy" id="4232"/>
    <lineage>
        <taxon>Eukaryota</taxon>
        <taxon>Viridiplantae</taxon>
        <taxon>Streptophyta</taxon>
        <taxon>Embryophyta</taxon>
        <taxon>Tracheophyta</taxon>
        <taxon>Spermatophyta</taxon>
        <taxon>Magnoliopsida</taxon>
        <taxon>eudicotyledons</taxon>
        <taxon>Gunneridae</taxon>
        <taxon>Pentapetalae</taxon>
        <taxon>asterids</taxon>
        <taxon>campanulids</taxon>
        <taxon>Asterales</taxon>
        <taxon>Asteraceae</taxon>
        <taxon>Asteroideae</taxon>
        <taxon>Heliantheae alliance</taxon>
        <taxon>Heliantheae</taxon>
        <taxon>Helianthus</taxon>
    </lineage>
</organism>
<evidence type="ECO:0000313" key="1">
    <source>
        <dbReference type="EMBL" id="KAF5784677.1"/>
    </source>
</evidence>
<name>A0A251TES0_HELAN</name>
<evidence type="ECO:0000313" key="2">
    <source>
        <dbReference type="EMBL" id="OTG09640.1"/>
    </source>
</evidence>
<accession>A0A251TES0</accession>
<dbReference type="Gramene" id="mRNA:HanXRQr2_Chr10g0419721">
    <property type="protein sequence ID" value="mRNA:HanXRQr2_Chr10g0419721"/>
    <property type="gene ID" value="HanXRQr2_Chr10g0419721"/>
</dbReference>
<dbReference type="InParanoid" id="A0A251TES0"/>
<protein>
    <submittedName>
        <fullName evidence="2">Uncharacterized protein</fullName>
    </submittedName>
</protein>
<reference evidence="2" key="2">
    <citation type="submission" date="2017-02" db="EMBL/GenBank/DDBJ databases">
        <title>Sunflower complete genome.</title>
        <authorList>
            <person name="Langlade N."/>
            <person name="Munos S."/>
        </authorList>
    </citation>
    <scope>NUCLEOTIDE SEQUENCE [LARGE SCALE GENOMIC DNA]</scope>
    <source>
        <tissue evidence="2">Leaves</tissue>
    </source>
</reference>
<dbReference type="Proteomes" id="UP000215914">
    <property type="component" value="Chromosome 10"/>
</dbReference>
<gene>
    <name evidence="2" type="ORF">HannXRQ_Chr10g0278671</name>
    <name evidence="1" type="ORF">HanXRQr2_Chr10g0419721</name>
</gene>
<dbReference type="EMBL" id="MNCJ02000325">
    <property type="protein sequence ID" value="KAF5784677.1"/>
    <property type="molecule type" value="Genomic_DNA"/>
</dbReference>
<proteinExistence type="predicted"/>
<reference evidence="1" key="3">
    <citation type="submission" date="2020-06" db="EMBL/GenBank/DDBJ databases">
        <title>Helianthus annuus Genome sequencing and assembly Release 2.</title>
        <authorList>
            <person name="Gouzy J."/>
            <person name="Langlade N."/>
            <person name="Munos S."/>
        </authorList>
    </citation>
    <scope>NUCLEOTIDE SEQUENCE</scope>
    <source>
        <tissue evidence="1">Leaves</tissue>
    </source>
</reference>
<reference evidence="1 3" key="1">
    <citation type="journal article" date="2017" name="Nature">
        <title>The sunflower genome provides insights into oil metabolism, flowering and Asterid evolution.</title>
        <authorList>
            <person name="Badouin H."/>
            <person name="Gouzy J."/>
            <person name="Grassa C.J."/>
            <person name="Murat F."/>
            <person name="Staton S.E."/>
            <person name="Cottret L."/>
            <person name="Lelandais-Briere C."/>
            <person name="Owens G.L."/>
            <person name="Carrere S."/>
            <person name="Mayjonade B."/>
            <person name="Legrand L."/>
            <person name="Gill N."/>
            <person name="Kane N.C."/>
            <person name="Bowers J.E."/>
            <person name="Hubner S."/>
            <person name="Bellec A."/>
            <person name="Berard A."/>
            <person name="Berges H."/>
            <person name="Blanchet N."/>
            <person name="Boniface M.C."/>
            <person name="Brunel D."/>
            <person name="Catrice O."/>
            <person name="Chaidir N."/>
            <person name="Claudel C."/>
            <person name="Donnadieu C."/>
            <person name="Faraut T."/>
            <person name="Fievet G."/>
            <person name="Helmstetter N."/>
            <person name="King M."/>
            <person name="Knapp S.J."/>
            <person name="Lai Z."/>
            <person name="Le Paslier M.C."/>
            <person name="Lippi Y."/>
            <person name="Lorenzon L."/>
            <person name="Mandel J.R."/>
            <person name="Marage G."/>
            <person name="Marchand G."/>
            <person name="Marquand E."/>
            <person name="Bret-Mestries E."/>
            <person name="Morien E."/>
            <person name="Nambeesan S."/>
            <person name="Nguyen T."/>
            <person name="Pegot-Espagnet P."/>
            <person name="Pouilly N."/>
            <person name="Raftis F."/>
            <person name="Sallet E."/>
            <person name="Schiex T."/>
            <person name="Thomas J."/>
            <person name="Vandecasteele C."/>
            <person name="Vares D."/>
            <person name="Vear F."/>
            <person name="Vautrin S."/>
            <person name="Crespi M."/>
            <person name="Mangin B."/>
            <person name="Burke J.M."/>
            <person name="Salse J."/>
            <person name="Munos S."/>
            <person name="Vincourt P."/>
            <person name="Rieseberg L.H."/>
            <person name="Langlade N.B."/>
        </authorList>
    </citation>
    <scope>NUCLEOTIDE SEQUENCE [LARGE SCALE GENOMIC DNA]</scope>
    <source>
        <strain evidence="3">cv. SF193</strain>
        <tissue evidence="1">Leaves</tissue>
    </source>
</reference>
<dbReference type="AlphaFoldDB" id="A0A251TES0"/>